<keyword evidence="1" id="KW-0175">Coiled coil</keyword>
<accession>A0A0P7YF31</accession>
<dbReference type="Pfam" id="PF22055">
    <property type="entry name" value="MvaT_DBD"/>
    <property type="match status" value="1"/>
</dbReference>
<reference evidence="4 5" key="1">
    <citation type="submission" date="2015-09" db="EMBL/GenBank/DDBJ databases">
        <title>Identification and resolution of microdiversity through metagenomic sequencing of parallel consortia.</title>
        <authorList>
            <person name="Nelson W.C."/>
            <person name="Romine M.F."/>
            <person name="Lindemann S.R."/>
        </authorList>
    </citation>
    <scope>NUCLEOTIDE SEQUENCE [LARGE SCALE GENOMIC DNA]</scope>
    <source>
        <strain evidence="4">HL-55</strain>
    </source>
</reference>
<dbReference type="CDD" id="cd16170">
    <property type="entry name" value="MvaT_DBD"/>
    <property type="match status" value="1"/>
</dbReference>
<feature type="region of interest" description="Disordered" evidence="2">
    <location>
        <begin position="96"/>
        <end position="146"/>
    </location>
</feature>
<dbReference type="Proteomes" id="UP000050416">
    <property type="component" value="Unassembled WGS sequence"/>
</dbReference>
<dbReference type="STRING" id="1305731.GCA_000934705_00611"/>
<name>A0A0P7YF31_9GAMM</name>
<evidence type="ECO:0000256" key="2">
    <source>
        <dbReference type="SAM" id="MobiDB-lite"/>
    </source>
</evidence>
<organism evidence="4 5">
    <name type="scientific">Marinobacter excellens HL-55</name>
    <dbReference type="NCBI Taxonomy" id="1305731"/>
    <lineage>
        <taxon>Bacteria</taxon>
        <taxon>Pseudomonadati</taxon>
        <taxon>Pseudomonadota</taxon>
        <taxon>Gammaproteobacteria</taxon>
        <taxon>Pseudomonadales</taxon>
        <taxon>Marinobacteraceae</taxon>
        <taxon>Marinobacter</taxon>
    </lineage>
</organism>
<evidence type="ECO:0000256" key="1">
    <source>
        <dbReference type="SAM" id="Coils"/>
    </source>
</evidence>
<dbReference type="NCBIfam" id="NF041859">
    <property type="entry name" value="silencer_MvaTU"/>
    <property type="match status" value="1"/>
</dbReference>
<evidence type="ECO:0000313" key="4">
    <source>
        <dbReference type="EMBL" id="KPQ29080.1"/>
    </source>
</evidence>
<feature type="domain" description="MvaT DNA-binding" evidence="3">
    <location>
        <begin position="107"/>
        <end position="143"/>
    </location>
</feature>
<evidence type="ECO:0000259" key="3">
    <source>
        <dbReference type="Pfam" id="PF22055"/>
    </source>
</evidence>
<feature type="coiled-coil region" evidence="1">
    <location>
        <begin position="29"/>
        <end position="59"/>
    </location>
</feature>
<proteinExistence type="predicted"/>
<dbReference type="InterPro" id="IPR035616">
    <property type="entry name" value="MvaT_DBD"/>
</dbReference>
<protein>
    <submittedName>
        <fullName evidence="4">H-NS histone family</fullName>
    </submittedName>
</protein>
<comment type="caution">
    <text evidence="4">The sequence shown here is derived from an EMBL/GenBank/DDBJ whole genome shotgun (WGS) entry which is preliminary data.</text>
</comment>
<evidence type="ECO:0000313" key="5">
    <source>
        <dbReference type="Proteomes" id="UP000050416"/>
    </source>
</evidence>
<dbReference type="PATRIC" id="fig|1305731.5.peg.283"/>
<dbReference type="AlphaFoldDB" id="A0A0P7YF31"/>
<dbReference type="EMBL" id="LJZQ01000008">
    <property type="protein sequence ID" value="KPQ29080.1"/>
    <property type="molecule type" value="Genomic_DNA"/>
</dbReference>
<sequence length="146" mass="16877">MIYYDCVSLSVESFLLKSIEEGFTYMAKINDYYQKKQLMEKLAAELEKLEEDQALKSELEFENKVRALMQEYGKSPKDVFQILAAIDPSLTGTKVDAPVTRAKRPMKTYKNPHTGELVKTRGGNHKTLNDWREKHGKEAVQSWQQD</sequence>
<gene>
    <name evidence="4" type="ORF">HLUCCX14_07340</name>
</gene>
<feature type="compositionally biased region" description="Basic and acidic residues" evidence="2">
    <location>
        <begin position="127"/>
        <end position="138"/>
    </location>
</feature>